<reference evidence="1" key="1">
    <citation type="submission" date="2019-11" db="EMBL/GenBank/DDBJ databases">
        <authorList>
            <person name="Feng L."/>
        </authorList>
    </citation>
    <scope>NUCLEOTIDE SEQUENCE</scope>
    <source>
        <strain evidence="1">AMuciniphilaLFYP55</strain>
    </source>
</reference>
<proteinExistence type="predicted"/>
<gene>
    <name evidence="1" type="ORF">AMLFYP55_00321</name>
</gene>
<organism evidence="1">
    <name type="scientific">Akkermansia muciniphila</name>
    <dbReference type="NCBI Taxonomy" id="239935"/>
    <lineage>
        <taxon>Bacteria</taxon>
        <taxon>Pseudomonadati</taxon>
        <taxon>Verrucomicrobiota</taxon>
        <taxon>Verrucomicrobiia</taxon>
        <taxon>Verrucomicrobiales</taxon>
        <taxon>Akkermansiaceae</taxon>
        <taxon>Akkermansia</taxon>
    </lineage>
</organism>
<accession>A0A6N2RAK2</accession>
<sequence length="110" mass="12396">MCYCPQCSRRAASRQERLDFKLWRWPERNHAGRCVDVMRQYGRRKAGALAPEVPSSVFRVSNISEEVQFLKGFSGTFRNGAERVFRNVDGQAGLLMKELVQSAQQGASAG</sequence>
<dbReference type="EMBL" id="CACRSS010000001">
    <property type="protein sequence ID" value="VYS77922.1"/>
    <property type="molecule type" value="Genomic_DNA"/>
</dbReference>
<evidence type="ECO:0000313" key="1">
    <source>
        <dbReference type="EMBL" id="VYS77922.1"/>
    </source>
</evidence>
<dbReference type="AlphaFoldDB" id="A0A6N2RAK2"/>
<name>A0A6N2RAK2_9BACT</name>
<protein>
    <submittedName>
        <fullName evidence="1">Uncharacterized protein</fullName>
    </submittedName>
</protein>